<accession>A0ABT9WSC2</accession>
<dbReference type="Proteomes" id="UP001223586">
    <property type="component" value="Unassembled WGS sequence"/>
</dbReference>
<feature type="region of interest" description="Disordered" evidence="1">
    <location>
        <begin position="14"/>
        <end position="44"/>
    </location>
</feature>
<keyword evidence="3" id="KW-1185">Reference proteome</keyword>
<evidence type="ECO:0008006" key="4">
    <source>
        <dbReference type="Google" id="ProtNLM"/>
    </source>
</evidence>
<organism evidence="2 3">
    <name type="scientific">Bacillus chungangensis</name>
    <dbReference type="NCBI Taxonomy" id="587633"/>
    <lineage>
        <taxon>Bacteria</taxon>
        <taxon>Bacillati</taxon>
        <taxon>Bacillota</taxon>
        <taxon>Bacilli</taxon>
        <taxon>Bacillales</taxon>
        <taxon>Bacillaceae</taxon>
        <taxon>Bacillus</taxon>
    </lineage>
</organism>
<sequence>MNYYDEHWEDFHHHKKGKDDCVKHRRRKKDNDNNMVDANQNNTNTTNQYAFAEANGGNADATINAAMFAAERIVNVAVGGDANAVAVNRNKTCQSNNAQSGNDNDSQSCVNKDKKKK</sequence>
<dbReference type="RefSeq" id="WP_307229036.1">
    <property type="nucleotide sequence ID" value="NZ_JAUSTT010000010.1"/>
</dbReference>
<proteinExistence type="predicted"/>
<feature type="compositionally biased region" description="Polar residues" evidence="1">
    <location>
        <begin position="93"/>
        <end position="110"/>
    </location>
</feature>
<evidence type="ECO:0000313" key="3">
    <source>
        <dbReference type="Proteomes" id="UP001223586"/>
    </source>
</evidence>
<reference evidence="2 3" key="1">
    <citation type="submission" date="2023-07" db="EMBL/GenBank/DDBJ databases">
        <title>Genomic Encyclopedia of Type Strains, Phase IV (KMG-IV): sequencing the most valuable type-strain genomes for metagenomic binning, comparative biology and taxonomic classification.</title>
        <authorList>
            <person name="Goeker M."/>
        </authorList>
    </citation>
    <scope>NUCLEOTIDE SEQUENCE [LARGE SCALE GENOMIC DNA]</scope>
    <source>
        <strain evidence="2 3">DSM 23837</strain>
    </source>
</reference>
<evidence type="ECO:0000313" key="2">
    <source>
        <dbReference type="EMBL" id="MDQ0176129.1"/>
    </source>
</evidence>
<comment type="caution">
    <text evidence="2">The sequence shown here is derived from an EMBL/GenBank/DDBJ whole genome shotgun (WGS) entry which is preliminary data.</text>
</comment>
<feature type="compositionally biased region" description="Low complexity" evidence="1">
    <location>
        <begin position="33"/>
        <end position="44"/>
    </location>
</feature>
<evidence type="ECO:0000256" key="1">
    <source>
        <dbReference type="SAM" id="MobiDB-lite"/>
    </source>
</evidence>
<dbReference type="EMBL" id="JAUSTT010000010">
    <property type="protein sequence ID" value="MDQ0176129.1"/>
    <property type="molecule type" value="Genomic_DNA"/>
</dbReference>
<gene>
    <name evidence="2" type="ORF">J2S08_001965</name>
</gene>
<protein>
    <recommendedName>
        <fullName evidence="4">Spore coat protein</fullName>
    </recommendedName>
</protein>
<feature type="region of interest" description="Disordered" evidence="1">
    <location>
        <begin position="93"/>
        <end position="117"/>
    </location>
</feature>
<name>A0ABT9WSC2_9BACI</name>